<evidence type="ECO:0000259" key="1">
    <source>
        <dbReference type="PROSITE" id="PS51704"/>
    </source>
</evidence>
<evidence type="ECO:0000313" key="2">
    <source>
        <dbReference type="EMBL" id="KGA21842.1"/>
    </source>
</evidence>
<accession>A0A094QEI4</accession>
<dbReference type="GO" id="GO:0008081">
    <property type="term" value="F:phosphoric diester hydrolase activity"/>
    <property type="evidence" value="ECO:0007669"/>
    <property type="project" value="InterPro"/>
</dbReference>
<gene>
    <name evidence="2" type="ORF">GM51_0480</name>
</gene>
<dbReference type="PROSITE" id="PS50007">
    <property type="entry name" value="PIPLC_X_DOMAIN"/>
    <property type="match status" value="1"/>
</dbReference>
<dbReference type="InterPro" id="IPR030395">
    <property type="entry name" value="GP_PDE_dom"/>
</dbReference>
<dbReference type="AlphaFoldDB" id="A0A094QEI4"/>
<dbReference type="EMBL" id="JNSL01000001">
    <property type="protein sequence ID" value="KGA21842.1"/>
    <property type="molecule type" value="Genomic_DNA"/>
</dbReference>
<dbReference type="Pfam" id="PF03009">
    <property type="entry name" value="GDPD"/>
    <property type="match status" value="1"/>
</dbReference>
<sequence>MKTTGYLDTHPGTRPRIFAHRGLTFQGDKSVADENTLQSFELALAAGADYLESDIQVTRDKVPVLFHDGDLTRLVGKKTKVSDLTLAQIKQIELPHLGKIPTLEQALIAFPEAKFNLDLKTPQAETVGIQTILKLNDENRVLVSSFSEASRKRALAISPTPLATSAGSSKVLLSYLLARAGMEKSLAKQLVGIDALQIPIRLYGIDFTHPKFLEQVLPLGVEVHFWTINDPETMLELFALGAHGIVTDRTDLAVKTFS</sequence>
<dbReference type="SUPFAM" id="SSF51695">
    <property type="entry name" value="PLC-like phosphodiesterases"/>
    <property type="match status" value="1"/>
</dbReference>
<dbReference type="Gene3D" id="3.20.20.190">
    <property type="entry name" value="Phosphatidylinositol (PI) phosphodiesterase"/>
    <property type="match status" value="1"/>
</dbReference>
<name>A0A094QEI4_9ZZZZ</name>
<dbReference type="InterPro" id="IPR017946">
    <property type="entry name" value="PLC-like_Pdiesterase_TIM-brl"/>
</dbReference>
<protein>
    <recommendedName>
        <fullName evidence="1">GP-PDE domain-containing protein</fullName>
    </recommendedName>
</protein>
<comment type="caution">
    <text evidence="2">The sequence shown here is derived from an EMBL/GenBank/DDBJ whole genome shotgun (WGS) entry which is preliminary data.</text>
</comment>
<feature type="domain" description="GP-PDE" evidence="1">
    <location>
        <begin position="15"/>
        <end position="257"/>
    </location>
</feature>
<dbReference type="PANTHER" id="PTHR46211:SF14">
    <property type="entry name" value="GLYCEROPHOSPHODIESTER PHOSPHODIESTERASE"/>
    <property type="match status" value="1"/>
</dbReference>
<organism evidence="2">
    <name type="scientific">freshwater metagenome</name>
    <dbReference type="NCBI Taxonomy" id="449393"/>
    <lineage>
        <taxon>unclassified sequences</taxon>
        <taxon>metagenomes</taxon>
        <taxon>ecological metagenomes</taxon>
    </lineage>
</organism>
<dbReference type="GO" id="GO:0006629">
    <property type="term" value="P:lipid metabolic process"/>
    <property type="evidence" value="ECO:0007669"/>
    <property type="project" value="InterPro"/>
</dbReference>
<proteinExistence type="predicted"/>
<reference evidence="2" key="1">
    <citation type="submission" date="2014-06" db="EMBL/GenBank/DDBJ databases">
        <title>Key roles for freshwater Actinobacteria revealed by deep metagenomic sequencing.</title>
        <authorList>
            <person name="Ghai R."/>
            <person name="Mizuno C.M."/>
            <person name="Picazo A."/>
            <person name="Camacho A."/>
            <person name="Rodriguez-Valera F."/>
        </authorList>
    </citation>
    <scope>NUCLEOTIDE SEQUENCE</scope>
</reference>
<dbReference type="PROSITE" id="PS51704">
    <property type="entry name" value="GP_PDE"/>
    <property type="match status" value="1"/>
</dbReference>
<dbReference type="PANTHER" id="PTHR46211">
    <property type="entry name" value="GLYCEROPHOSPHORYL DIESTER PHOSPHODIESTERASE"/>
    <property type="match status" value="1"/>
</dbReference>